<reference evidence="4 5" key="1">
    <citation type="submission" date="2017-03" db="EMBL/GenBank/DDBJ databases">
        <title>Widespread Adenine N6-methylation of Active Genes in Fungi.</title>
        <authorList>
            <consortium name="DOE Joint Genome Institute"/>
            <person name="Mondo S.J."/>
            <person name="Dannebaum R.O."/>
            <person name="Kuo R.C."/>
            <person name="Louie K.B."/>
            <person name="Bewick A.J."/>
            <person name="Labutti K."/>
            <person name="Haridas S."/>
            <person name="Kuo A."/>
            <person name="Salamov A."/>
            <person name="Ahrendt S.R."/>
            <person name="Lau R."/>
            <person name="Bowen B.P."/>
            <person name="Lipzen A."/>
            <person name="Sullivan W."/>
            <person name="Andreopoulos W.B."/>
            <person name="Clum A."/>
            <person name="Lindquist E."/>
            <person name="Daum C."/>
            <person name="Northen T.R."/>
            <person name="Ramamoorthy G."/>
            <person name="Schmitz R.J."/>
            <person name="Gryganskyi A."/>
            <person name="Culley D."/>
            <person name="Magnuson J."/>
            <person name="James T.Y."/>
            <person name="O'Malley M.A."/>
            <person name="Stajich J.E."/>
            <person name="Spatafora J.W."/>
            <person name="Visel A."/>
            <person name="Grigoriev I.V."/>
        </authorList>
    </citation>
    <scope>NUCLEOTIDE SEQUENCE [LARGE SCALE GENOMIC DNA]</scope>
    <source>
        <strain evidence="4 5">NRRL Y-17943</strain>
    </source>
</reference>
<keyword evidence="5" id="KW-1185">Reference proteome</keyword>
<name>A0A1Y1UCR4_9TREE</name>
<dbReference type="FunCoup" id="A0A1Y1UCR4">
    <property type="interactions" value="66"/>
</dbReference>
<dbReference type="EMBL" id="NBSH01000011">
    <property type="protein sequence ID" value="ORX35296.1"/>
    <property type="molecule type" value="Genomic_DNA"/>
</dbReference>
<sequence length="727" mass="78143">MGKSQTKKKTRESRHNPMRVPDAHLGSGKSQMGVDQSKEKQMLPILRKLSSAEYADRTWACAAISNLIQNDAATRRLFQGNNVVGALIERLTDGVDEVIVEASGALRNLAIDGGHELCAEMFNKGIMSHLSVLISKCTNTINTILTSPAPATNLSETDYQARKHLLALSENVLYLVWSLAEANHKTLAAINGANVEELLFLALKGRQVLGTGVALAAAQATYSLSQENPEFQRKVVRNSAAIQTLVEIVSAPHDQNTKSQRKGKGKASEATREAEDGKALLLRVLIAGSLRNIVGPSSDPALKEDLKTLTNETILPLVNGLLDIDLENVVRQVMQLASDVASGDPTVKTTNGASTDHRSPSEITLEAIERSLMTVVVGLEILTAICAGVEDVDESEVEEANGASAGSEDEGDDDEEMEDGGENDGNDEDDLFDKSRDITMNGSGPPSTSISTSVTLSHLISTLKLPQRLTMLSTLTQLSLPPSTAQPSPHPPTTSALSVLHLRALEALNNLLLTSVAAISAGQGSSSQLATIVPLAKIWASIFRNVDLIKSEPESLGRKGQEMRLEILEMCIGCLWGTASLSPDALNVSPGQESTLVDAVSVLRSESARTRAIEILASLASRPSVSIEENKSIGNWLVGLLDTDLDPEMLVAVLNAIIDIYADEQREYDAPIFVAQDYLSILAGAMGTVRSKVKSIDRRKQLRLRARAEEASDNLAAFVKYRKTLTR</sequence>
<dbReference type="InParanoid" id="A0A1Y1UCR4"/>
<dbReference type="STRING" id="4999.A0A1Y1UCR4"/>
<evidence type="ECO:0000313" key="4">
    <source>
        <dbReference type="EMBL" id="ORX35296.1"/>
    </source>
</evidence>
<feature type="compositionally biased region" description="Low complexity" evidence="2">
    <location>
        <begin position="442"/>
        <end position="451"/>
    </location>
</feature>
<dbReference type="GeneID" id="33558308"/>
<dbReference type="RefSeq" id="XP_021869486.1">
    <property type="nucleotide sequence ID" value="XM_022016499.1"/>
</dbReference>
<comment type="similarity">
    <text evidence="1">Belongs to the nuclear import and ribosome assembly adapter family.</text>
</comment>
<feature type="compositionally biased region" description="Basic residues" evidence="2">
    <location>
        <begin position="1"/>
        <end position="12"/>
    </location>
</feature>
<dbReference type="GO" id="GO:0042273">
    <property type="term" value="P:ribosomal large subunit biogenesis"/>
    <property type="evidence" value="ECO:0007669"/>
    <property type="project" value="TreeGrafter"/>
</dbReference>
<dbReference type="PANTHER" id="PTHR13347:SF1">
    <property type="entry name" value="HEAT REPEAT-CONTAINING PROTEIN 3"/>
    <property type="match status" value="1"/>
</dbReference>
<feature type="region of interest" description="Disordered" evidence="2">
    <location>
        <begin position="1"/>
        <end position="36"/>
    </location>
</feature>
<evidence type="ECO:0000256" key="2">
    <source>
        <dbReference type="SAM" id="MobiDB-lite"/>
    </source>
</evidence>
<dbReference type="InterPro" id="IPR057990">
    <property type="entry name" value="TPR_SYO1"/>
</dbReference>
<evidence type="ECO:0000256" key="1">
    <source>
        <dbReference type="ARBA" id="ARBA00049983"/>
    </source>
</evidence>
<dbReference type="PANTHER" id="PTHR13347">
    <property type="entry name" value="HEAT REPEAT-CONTAINING PROTEIN 3"/>
    <property type="match status" value="1"/>
</dbReference>
<dbReference type="Pfam" id="PF25567">
    <property type="entry name" value="TPR_SYO1"/>
    <property type="match status" value="1"/>
</dbReference>
<evidence type="ECO:0000313" key="5">
    <source>
        <dbReference type="Proteomes" id="UP000193218"/>
    </source>
</evidence>
<dbReference type="InterPro" id="IPR011989">
    <property type="entry name" value="ARM-like"/>
</dbReference>
<dbReference type="GO" id="GO:0006606">
    <property type="term" value="P:protein import into nucleus"/>
    <property type="evidence" value="ECO:0007669"/>
    <property type="project" value="TreeGrafter"/>
</dbReference>
<gene>
    <name evidence="4" type="ORF">BD324DRAFT_632230</name>
</gene>
<dbReference type="AlphaFoldDB" id="A0A1Y1UCR4"/>
<feature type="region of interest" description="Disordered" evidence="2">
    <location>
        <begin position="392"/>
        <end position="451"/>
    </location>
</feature>
<proteinExistence type="inferred from homology"/>
<dbReference type="SUPFAM" id="SSF48371">
    <property type="entry name" value="ARM repeat"/>
    <property type="match status" value="1"/>
</dbReference>
<organism evidence="4 5">
    <name type="scientific">Kockovaella imperatae</name>
    <dbReference type="NCBI Taxonomy" id="4999"/>
    <lineage>
        <taxon>Eukaryota</taxon>
        <taxon>Fungi</taxon>
        <taxon>Dikarya</taxon>
        <taxon>Basidiomycota</taxon>
        <taxon>Agaricomycotina</taxon>
        <taxon>Tremellomycetes</taxon>
        <taxon>Tremellales</taxon>
        <taxon>Cuniculitremaceae</taxon>
        <taxon>Kockovaella</taxon>
    </lineage>
</organism>
<dbReference type="Proteomes" id="UP000193218">
    <property type="component" value="Unassembled WGS sequence"/>
</dbReference>
<dbReference type="GO" id="GO:0051082">
    <property type="term" value="F:unfolded protein binding"/>
    <property type="evidence" value="ECO:0007669"/>
    <property type="project" value="TreeGrafter"/>
</dbReference>
<protein>
    <submittedName>
        <fullName evidence="4">Armadillo-type protein</fullName>
    </submittedName>
</protein>
<feature type="domain" description="SYO1-like TPR repeats" evidence="3">
    <location>
        <begin position="455"/>
        <end position="724"/>
    </location>
</feature>
<comment type="caution">
    <text evidence="4">The sequence shown here is derived from an EMBL/GenBank/DDBJ whole genome shotgun (WGS) entry which is preliminary data.</text>
</comment>
<feature type="compositionally biased region" description="Acidic residues" evidence="2">
    <location>
        <begin position="407"/>
        <end position="431"/>
    </location>
</feature>
<feature type="region of interest" description="Disordered" evidence="2">
    <location>
        <begin position="253"/>
        <end position="272"/>
    </location>
</feature>
<dbReference type="OrthoDB" id="288703at2759"/>
<dbReference type="InterPro" id="IPR016024">
    <property type="entry name" value="ARM-type_fold"/>
</dbReference>
<accession>A0A1Y1UCR4</accession>
<dbReference type="CDD" id="cd13394">
    <property type="entry name" value="Syo1_like"/>
    <property type="match status" value="1"/>
</dbReference>
<dbReference type="Gene3D" id="1.25.10.10">
    <property type="entry name" value="Leucine-rich Repeat Variant"/>
    <property type="match status" value="1"/>
</dbReference>
<dbReference type="InterPro" id="IPR052616">
    <property type="entry name" value="SYO1-like"/>
</dbReference>
<evidence type="ECO:0000259" key="3">
    <source>
        <dbReference type="Pfam" id="PF25567"/>
    </source>
</evidence>